<name>A0A4Q0YKI3_9GAMM</name>
<comment type="caution">
    <text evidence="3">The sequence shown here is derived from an EMBL/GenBank/DDBJ whole genome shotgun (WGS) entry which is preliminary data.</text>
</comment>
<sequence>MSDTKNKMTPEAAARIQKNEAKQNGGKVSSDSFAARAQRAADKNKNK</sequence>
<feature type="region of interest" description="Disordered" evidence="1">
    <location>
        <begin position="1"/>
        <end position="47"/>
    </location>
</feature>
<gene>
    <name evidence="3" type="ORF">CS022_21450</name>
</gene>
<dbReference type="OrthoDB" id="6372298at2"/>
<evidence type="ECO:0000313" key="4">
    <source>
        <dbReference type="Proteomes" id="UP000290287"/>
    </source>
</evidence>
<proteinExistence type="predicted"/>
<evidence type="ECO:0000256" key="1">
    <source>
        <dbReference type="SAM" id="MobiDB-lite"/>
    </source>
</evidence>
<dbReference type="Proteomes" id="UP000290287">
    <property type="component" value="Unassembled WGS sequence"/>
</dbReference>
<dbReference type="RefSeq" id="WP_129123954.1">
    <property type="nucleotide sequence ID" value="NZ_PEIB01000039.1"/>
</dbReference>
<dbReference type="Pfam" id="PF04927">
    <property type="entry name" value="SMP"/>
    <property type="match status" value="1"/>
</dbReference>
<dbReference type="EMBL" id="PEIB01000039">
    <property type="protein sequence ID" value="RXJ71230.1"/>
    <property type="molecule type" value="Genomic_DNA"/>
</dbReference>
<feature type="domain" description="SMP" evidence="2">
    <location>
        <begin position="9"/>
        <end position="46"/>
    </location>
</feature>
<evidence type="ECO:0000259" key="2">
    <source>
        <dbReference type="Pfam" id="PF04927"/>
    </source>
</evidence>
<organism evidence="3 4">
    <name type="scientific">Veronia nyctiphanis</name>
    <dbReference type="NCBI Taxonomy" id="1278244"/>
    <lineage>
        <taxon>Bacteria</taxon>
        <taxon>Pseudomonadati</taxon>
        <taxon>Pseudomonadota</taxon>
        <taxon>Gammaproteobacteria</taxon>
        <taxon>Vibrionales</taxon>
        <taxon>Vibrionaceae</taxon>
        <taxon>Veronia</taxon>
    </lineage>
</organism>
<dbReference type="AlphaFoldDB" id="A0A4Q0YKI3"/>
<dbReference type="InterPro" id="IPR007011">
    <property type="entry name" value="LEA_SMP_dom"/>
</dbReference>
<reference evidence="3 4" key="1">
    <citation type="submission" date="2017-10" db="EMBL/GenBank/DDBJ databases">
        <title>Nyctiphanis sp. nov., isolated from the stomach of the euphausiid Nyctiphanes simplex (Hansen, 1911) in the Gulf of California.</title>
        <authorList>
            <person name="Gomez-Gil B."/>
            <person name="Aguilar-Mendez M."/>
            <person name="Lopez-Cortes A."/>
            <person name="Gomez-Gutierrez J."/>
            <person name="Roque A."/>
            <person name="Lang E."/>
            <person name="Gonzalez-Castillo A."/>
        </authorList>
    </citation>
    <scope>NUCLEOTIDE SEQUENCE [LARGE SCALE GENOMIC DNA]</scope>
    <source>
        <strain evidence="3 4">CAIM 600</strain>
    </source>
</reference>
<accession>A0A4Q0YKI3</accession>
<keyword evidence="4" id="KW-1185">Reference proteome</keyword>
<evidence type="ECO:0000313" key="3">
    <source>
        <dbReference type="EMBL" id="RXJ71230.1"/>
    </source>
</evidence>
<protein>
    <recommendedName>
        <fullName evidence="2">SMP domain-containing protein</fullName>
    </recommendedName>
</protein>